<dbReference type="EMBL" id="BGPR01000817">
    <property type="protein sequence ID" value="GBM36653.1"/>
    <property type="molecule type" value="Genomic_DNA"/>
</dbReference>
<evidence type="ECO:0000313" key="2">
    <source>
        <dbReference type="Proteomes" id="UP000499080"/>
    </source>
</evidence>
<dbReference type="OrthoDB" id="6596361at2759"/>
<name>A0A4Y2F5S9_ARAVE</name>
<dbReference type="AlphaFoldDB" id="A0A4Y2F5S9"/>
<dbReference type="Proteomes" id="UP000499080">
    <property type="component" value="Unassembled WGS sequence"/>
</dbReference>
<organism evidence="1 2">
    <name type="scientific">Araneus ventricosus</name>
    <name type="common">Orbweaver spider</name>
    <name type="synonym">Epeira ventricosa</name>
    <dbReference type="NCBI Taxonomy" id="182803"/>
    <lineage>
        <taxon>Eukaryota</taxon>
        <taxon>Metazoa</taxon>
        <taxon>Ecdysozoa</taxon>
        <taxon>Arthropoda</taxon>
        <taxon>Chelicerata</taxon>
        <taxon>Arachnida</taxon>
        <taxon>Araneae</taxon>
        <taxon>Araneomorphae</taxon>
        <taxon>Entelegynae</taxon>
        <taxon>Araneoidea</taxon>
        <taxon>Araneidae</taxon>
        <taxon>Araneus</taxon>
    </lineage>
</organism>
<evidence type="ECO:0000313" key="1">
    <source>
        <dbReference type="EMBL" id="GBM36653.1"/>
    </source>
</evidence>
<dbReference type="PANTHER" id="PTHR10492">
    <property type="match status" value="1"/>
</dbReference>
<protein>
    <submittedName>
        <fullName evidence="1">Uncharacterized protein</fullName>
    </submittedName>
</protein>
<accession>A0A4Y2F5S9</accession>
<keyword evidence="2" id="KW-1185">Reference proteome</keyword>
<proteinExistence type="predicted"/>
<sequence length="277" mass="32197">MYPRQFIKETQFATDGYLLYRRRKPEDGGQTATMKRKSDSVAIDNRWIVPYSPLLLQINNCIDEISEYQAGLYISSNEAAWRIFGFPIHERHSTVIHLDTYLENGQRIYFSKDNLQCRLAIPPNTTFTGFFELCKNDNFAKTLLQCNVSKLHTWEKSKKIFNQRKQGAIVEGHDGIRSVDALGRVYTVHSRNTDYYYVRLLLHKIKGPKSFKDLRTVNGIEYETYLEACLELGLLENDNQWNEALKEAAYSDYPSKIRTPFALILSTFQPKIELGEQ</sequence>
<reference evidence="1 2" key="1">
    <citation type="journal article" date="2019" name="Sci. Rep.">
        <title>Orb-weaving spider Araneus ventricosus genome elucidates the spidroin gene catalogue.</title>
        <authorList>
            <person name="Kono N."/>
            <person name="Nakamura H."/>
            <person name="Ohtoshi R."/>
            <person name="Moran D.A.P."/>
            <person name="Shinohara A."/>
            <person name="Yoshida Y."/>
            <person name="Fujiwara M."/>
            <person name="Mori M."/>
            <person name="Tomita M."/>
            <person name="Arakawa K."/>
        </authorList>
    </citation>
    <scope>NUCLEOTIDE SEQUENCE [LARGE SCALE GENOMIC DNA]</scope>
</reference>
<comment type="caution">
    <text evidence="1">The sequence shown here is derived from an EMBL/GenBank/DDBJ whole genome shotgun (WGS) entry which is preliminary data.</text>
</comment>
<dbReference type="PANTHER" id="PTHR10492:SF57">
    <property type="entry name" value="ATP-DEPENDENT DNA HELICASE"/>
    <property type="match status" value="1"/>
</dbReference>
<gene>
    <name evidence="1" type="ORF">AVEN_221928_1</name>
</gene>